<name>X1DQF7_9ZZZZ</name>
<reference evidence="1" key="1">
    <citation type="journal article" date="2014" name="Front. Microbiol.">
        <title>High frequency of phylogenetically diverse reductive dehalogenase-homologous genes in deep subseafloor sedimentary metagenomes.</title>
        <authorList>
            <person name="Kawai M."/>
            <person name="Futagami T."/>
            <person name="Toyoda A."/>
            <person name="Takaki Y."/>
            <person name="Nishi S."/>
            <person name="Hori S."/>
            <person name="Arai W."/>
            <person name="Tsubouchi T."/>
            <person name="Morono Y."/>
            <person name="Uchiyama I."/>
            <person name="Ito T."/>
            <person name="Fujiyama A."/>
            <person name="Inagaki F."/>
            <person name="Takami H."/>
        </authorList>
    </citation>
    <scope>NUCLEOTIDE SEQUENCE</scope>
    <source>
        <strain evidence="1">Expedition CK06-06</strain>
    </source>
</reference>
<gene>
    <name evidence="1" type="ORF">S01H4_60977</name>
</gene>
<accession>X1DQF7</accession>
<sequence length="65" mass="7611">MSDFEDNPIKIPDDIYFLLDLCQDLIKSMKIMSSSKDIPIEREQIAKLNSIAKRIHRKNNKYDLG</sequence>
<organism evidence="1">
    <name type="scientific">marine sediment metagenome</name>
    <dbReference type="NCBI Taxonomy" id="412755"/>
    <lineage>
        <taxon>unclassified sequences</taxon>
        <taxon>metagenomes</taxon>
        <taxon>ecological metagenomes</taxon>
    </lineage>
</organism>
<evidence type="ECO:0000313" key="1">
    <source>
        <dbReference type="EMBL" id="GAH07219.1"/>
    </source>
</evidence>
<dbReference type="EMBL" id="BART01036065">
    <property type="protein sequence ID" value="GAH07219.1"/>
    <property type="molecule type" value="Genomic_DNA"/>
</dbReference>
<proteinExistence type="predicted"/>
<dbReference type="AlphaFoldDB" id="X1DQF7"/>
<protein>
    <submittedName>
        <fullName evidence="1">Uncharacterized protein</fullName>
    </submittedName>
</protein>
<comment type="caution">
    <text evidence="1">The sequence shown here is derived from an EMBL/GenBank/DDBJ whole genome shotgun (WGS) entry which is preliminary data.</text>
</comment>